<evidence type="ECO:0000256" key="2">
    <source>
        <dbReference type="ARBA" id="ARBA00022741"/>
    </source>
</evidence>
<evidence type="ECO:0000256" key="4">
    <source>
        <dbReference type="PROSITE-ProRule" id="PRU10141"/>
    </source>
</evidence>
<organism evidence="6 7">
    <name type="scientific">Tetrahymena thermophila (strain SB210)</name>
    <dbReference type="NCBI Taxonomy" id="312017"/>
    <lineage>
        <taxon>Eukaryota</taxon>
        <taxon>Sar</taxon>
        <taxon>Alveolata</taxon>
        <taxon>Ciliophora</taxon>
        <taxon>Intramacronucleata</taxon>
        <taxon>Oligohymenophorea</taxon>
        <taxon>Hymenostomatida</taxon>
        <taxon>Tetrahymenina</taxon>
        <taxon>Tetrahymenidae</taxon>
        <taxon>Tetrahymena</taxon>
    </lineage>
</organism>
<name>Q22D22_TETTS</name>
<dbReference type="PANTHER" id="PTHR44167:SF24">
    <property type="entry name" value="SERINE_THREONINE-PROTEIN KINASE CHK2"/>
    <property type="match status" value="1"/>
</dbReference>
<dbReference type="Gene3D" id="1.10.510.10">
    <property type="entry name" value="Transferase(Phosphotransferase) domain 1"/>
    <property type="match status" value="1"/>
</dbReference>
<dbReference type="AlphaFoldDB" id="Q22D22"/>
<gene>
    <name evidence="6" type="ORF">TTHERM_01006380</name>
</gene>
<keyword evidence="7" id="KW-1185">Reference proteome</keyword>
<dbReference type="InParanoid" id="Q22D22"/>
<dbReference type="OrthoDB" id="193931at2759"/>
<evidence type="ECO:0000259" key="5">
    <source>
        <dbReference type="PROSITE" id="PS50011"/>
    </source>
</evidence>
<dbReference type="STRING" id="312017.Q22D22"/>
<dbReference type="PROSITE" id="PS50011">
    <property type="entry name" value="PROTEIN_KINASE_DOM"/>
    <property type="match status" value="1"/>
</dbReference>
<dbReference type="PROSITE" id="PS00107">
    <property type="entry name" value="PROTEIN_KINASE_ATP"/>
    <property type="match status" value="1"/>
</dbReference>
<dbReference type="GO" id="GO:0005524">
    <property type="term" value="F:ATP binding"/>
    <property type="evidence" value="ECO:0007669"/>
    <property type="project" value="UniProtKB-UniRule"/>
</dbReference>
<dbReference type="PANTHER" id="PTHR44167">
    <property type="entry name" value="OVARIAN-SPECIFIC SERINE/THREONINE-PROTEIN KINASE LOK-RELATED"/>
    <property type="match status" value="1"/>
</dbReference>
<proteinExistence type="predicted"/>
<dbReference type="EMBL" id="GG662638">
    <property type="protein sequence ID" value="EAR83167.2"/>
    <property type="molecule type" value="Genomic_DNA"/>
</dbReference>
<dbReference type="InterPro" id="IPR011009">
    <property type="entry name" value="Kinase-like_dom_sf"/>
</dbReference>
<protein>
    <submittedName>
        <fullName evidence="6">Plant dual-specificity MAP kinase kinase family domain protein</fullName>
    </submittedName>
</protein>
<dbReference type="KEGG" id="tet:TTHERM_01006380"/>
<sequence length="419" mass="48305">MNSLQNIRKNRPFPVSSYVLESLDSSQEEINPKIRAKHQTFIERRPFSGNRAKNLSINIGDSRQSRFKNSKMNKKENFSTAIEFYQNYEILEKIGEGGSSVVKQCRNKKSGQLLVVKIIKYSDTERVFSIIQEGRILSGLNHPNIIKNHGFYIDTTKKTCYIIMEKAEGLTLSQCTVDSYIFTNYKMSQITKSLLQTLNYLHLNHICHRDITPNNIFYNQGSIKLIDFSISKDLGNCLVNGKMYSQNGNIVYMAPEVLQGKVYDKSVDVWGVGITILTTFLGYNPFVDENGYELSSIRNICEKELDFTEYKQIDPSAINLLQQMLQKDPEKRITVEKALKHEWLEQKIDKEELTTPQFSSHKFKRHSVFVCNNNLSLSTQSNKVNFKRGSFLFIKYIAKSFIAEDADDENQQDQNVIVE</sequence>
<dbReference type="RefSeq" id="XP_001030830.2">
    <property type="nucleotide sequence ID" value="XM_001030830.2"/>
</dbReference>
<dbReference type="InterPro" id="IPR000719">
    <property type="entry name" value="Prot_kinase_dom"/>
</dbReference>
<dbReference type="Proteomes" id="UP000009168">
    <property type="component" value="Unassembled WGS sequence"/>
</dbReference>
<evidence type="ECO:0000256" key="3">
    <source>
        <dbReference type="ARBA" id="ARBA00022840"/>
    </source>
</evidence>
<keyword evidence="3 4" id="KW-0067">ATP-binding</keyword>
<dbReference type="GO" id="GO:0044773">
    <property type="term" value="P:mitotic DNA damage checkpoint signaling"/>
    <property type="evidence" value="ECO:0007669"/>
    <property type="project" value="TreeGrafter"/>
</dbReference>
<reference evidence="7" key="1">
    <citation type="journal article" date="2006" name="PLoS Biol.">
        <title>Macronuclear genome sequence of the ciliate Tetrahymena thermophila, a model eukaryote.</title>
        <authorList>
            <person name="Eisen J.A."/>
            <person name="Coyne R.S."/>
            <person name="Wu M."/>
            <person name="Wu D."/>
            <person name="Thiagarajan M."/>
            <person name="Wortman J.R."/>
            <person name="Badger J.H."/>
            <person name="Ren Q."/>
            <person name="Amedeo P."/>
            <person name="Jones K.M."/>
            <person name="Tallon L.J."/>
            <person name="Delcher A.L."/>
            <person name="Salzberg S.L."/>
            <person name="Silva J.C."/>
            <person name="Haas B.J."/>
            <person name="Majoros W.H."/>
            <person name="Farzad M."/>
            <person name="Carlton J.M."/>
            <person name="Smith R.K. Jr."/>
            <person name="Garg J."/>
            <person name="Pearlman R.E."/>
            <person name="Karrer K.M."/>
            <person name="Sun L."/>
            <person name="Manning G."/>
            <person name="Elde N.C."/>
            <person name="Turkewitz A.P."/>
            <person name="Asai D.J."/>
            <person name="Wilkes D.E."/>
            <person name="Wang Y."/>
            <person name="Cai H."/>
            <person name="Collins K."/>
            <person name="Stewart B.A."/>
            <person name="Lee S.R."/>
            <person name="Wilamowska K."/>
            <person name="Weinberg Z."/>
            <person name="Ruzzo W.L."/>
            <person name="Wloga D."/>
            <person name="Gaertig J."/>
            <person name="Frankel J."/>
            <person name="Tsao C.-C."/>
            <person name="Gorovsky M.A."/>
            <person name="Keeling P.J."/>
            <person name="Waller R.F."/>
            <person name="Patron N.J."/>
            <person name="Cherry J.M."/>
            <person name="Stover N.A."/>
            <person name="Krieger C.J."/>
            <person name="del Toro C."/>
            <person name="Ryder H.F."/>
            <person name="Williamson S.C."/>
            <person name="Barbeau R.A."/>
            <person name="Hamilton E.P."/>
            <person name="Orias E."/>
        </authorList>
    </citation>
    <scope>NUCLEOTIDE SEQUENCE [LARGE SCALE GENOMIC DNA]</scope>
    <source>
        <strain evidence="7">SB210</strain>
    </source>
</reference>
<feature type="binding site" evidence="4">
    <location>
        <position position="117"/>
    </location>
    <ligand>
        <name>ATP</name>
        <dbReference type="ChEBI" id="CHEBI:30616"/>
    </ligand>
</feature>
<dbReference type="GO" id="GO:0004674">
    <property type="term" value="F:protein serine/threonine kinase activity"/>
    <property type="evidence" value="ECO:0007669"/>
    <property type="project" value="TreeGrafter"/>
</dbReference>
<dbReference type="HOGENOM" id="CLU_663066_0_0_1"/>
<dbReference type="InterPro" id="IPR008266">
    <property type="entry name" value="Tyr_kinase_AS"/>
</dbReference>
<keyword evidence="2 4" id="KW-0547">Nucleotide-binding</keyword>
<dbReference type="SUPFAM" id="SSF56112">
    <property type="entry name" value="Protein kinase-like (PK-like)"/>
    <property type="match status" value="1"/>
</dbReference>
<comment type="subunit">
    <text evidence="1">Monomer.</text>
</comment>
<feature type="domain" description="Protein kinase" evidence="5">
    <location>
        <begin position="88"/>
        <end position="344"/>
    </location>
</feature>
<dbReference type="InterPro" id="IPR017441">
    <property type="entry name" value="Protein_kinase_ATP_BS"/>
</dbReference>
<evidence type="ECO:0000313" key="6">
    <source>
        <dbReference type="EMBL" id="EAR83167.2"/>
    </source>
</evidence>
<keyword evidence="6" id="KW-0418">Kinase</keyword>
<dbReference type="PROSITE" id="PS00109">
    <property type="entry name" value="PROTEIN_KINASE_TYR"/>
    <property type="match status" value="1"/>
</dbReference>
<evidence type="ECO:0000313" key="7">
    <source>
        <dbReference type="Proteomes" id="UP000009168"/>
    </source>
</evidence>
<dbReference type="Pfam" id="PF00069">
    <property type="entry name" value="Pkinase"/>
    <property type="match status" value="1"/>
</dbReference>
<dbReference type="GO" id="GO:0005634">
    <property type="term" value="C:nucleus"/>
    <property type="evidence" value="ECO:0007669"/>
    <property type="project" value="TreeGrafter"/>
</dbReference>
<dbReference type="FunFam" id="1.10.510.10:FF:000571">
    <property type="entry name" value="Maternal embryonic leucine zipper kinase"/>
    <property type="match status" value="1"/>
</dbReference>
<evidence type="ECO:0000256" key="1">
    <source>
        <dbReference type="ARBA" id="ARBA00011245"/>
    </source>
</evidence>
<accession>Q22D22</accession>
<dbReference type="GeneID" id="7838723"/>
<keyword evidence="6" id="KW-0808">Transferase</keyword>